<dbReference type="Proteomes" id="UP000799537">
    <property type="component" value="Unassembled WGS sequence"/>
</dbReference>
<evidence type="ECO:0000313" key="3">
    <source>
        <dbReference type="Proteomes" id="UP000799537"/>
    </source>
</evidence>
<dbReference type="GeneID" id="54559381"/>
<feature type="compositionally biased region" description="Low complexity" evidence="1">
    <location>
        <begin position="68"/>
        <end position="79"/>
    </location>
</feature>
<name>A0A6A6CPL8_ZASCE</name>
<feature type="compositionally biased region" description="Basic and acidic residues" evidence="1">
    <location>
        <begin position="22"/>
        <end position="39"/>
    </location>
</feature>
<reference evidence="2" key="1">
    <citation type="journal article" date="2020" name="Stud. Mycol.">
        <title>101 Dothideomycetes genomes: a test case for predicting lifestyles and emergence of pathogens.</title>
        <authorList>
            <person name="Haridas S."/>
            <person name="Albert R."/>
            <person name="Binder M."/>
            <person name="Bloem J."/>
            <person name="Labutti K."/>
            <person name="Salamov A."/>
            <person name="Andreopoulos B."/>
            <person name="Baker S."/>
            <person name="Barry K."/>
            <person name="Bills G."/>
            <person name="Bluhm B."/>
            <person name="Cannon C."/>
            <person name="Castanera R."/>
            <person name="Culley D."/>
            <person name="Daum C."/>
            <person name="Ezra D."/>
            <person name="Gonzalez J."/>
            <person name="Henrissat B."/>
            <person name="Kuo A."/>
            <person name="Liang C."/>
            <person name="Lipzen A."/>
            <person name="Lutzoni F."/>
            <person name="Magnuson J."/>
            <person name="Mondo S."/>
            <person name="Nolan M."/>
            <person name="Ohm R."/>
            <person name="Pangilinan J."/>
            <person name="Park H.-J."/>
            <person name="Ramirez L."/>
            <person name="Alfaro M."/>
            <person name="Sun H."/>
            <person name="Tritt A."/>
            <person name="Yoshinaga Y."/>
            <person name="Zwiers L.-H."/>
            <person name="Turgeon B."/>
            <person name="Goodwin S."/>
            <person name="Spatafora J."/>
            <person name="Crous P."/>
            <person name="Grigoriev I."/>
        </authorList>
    </citation>
    <scope>NUCLEOTIDE SEQUENCE</scope>
    <source>
        <strain evidence="2">ATCC 36951</strain>
    </source>
</reference>
<dbReference type="RefSeq" id="XP_033668691.1">
    <property type="nucleotide sequence ID" value="XM_033806109.1"/>
</dbReference>
<feature type="region of interest" description="Disordered" evidence="1">
    <location>
        <begin position="190"/>
        <end position="215"/>
    </location>
</feature>
<feature type="compositionally biased region" description="Acidic residues" evidence="1">
    <location>
        <begin position="52"/>
        <end position="67"/>
    </location>
</feature>
<dbReference type="AlphaFoldDB" id="A0A6A6CPL8"/>
<gene>
    <name evidence="2" type="ORF">M409DRAFT_21951</name>
</gene>
<accession>A0A6A6CPL8</accession>
<feature type="region of interest" description="Disordered" evidence="1">
    <location>
        <begin position="1"/>
        <end position="104"/>
    </location>
</feature>
<feature type="compositionally biased region" description="Basic and acidic residues" evidence="1">
    <location>
        <begin position="1"/>
        <end position="12"/>
    </location>
</feature>
<protein>
    <submittedName>
        <fullName evidence="2">Uncharacterized protein</fullName>
    </submittedName>
</protein>
<organism evidence="2 3">
    <name type="scientific">Zasmidium cellare ATCC 36951</name>
    <dbReference type="NCBI Taxonomy" id="1080233"/>
    <lineage>
        <taxon>Eukaryota</taxon>
        <taxon>Fungi</taxon>
        <taxon>Dikarya</taxon>
        <taxon>Ascomycota</taxon>
        <taxon>Pezizomycotina</taxon>
        <taxon>Dothideomycetes</taxon>
        <taxon>Dothideomycetidae</taxon>
        <taxon>Mycosphaerellales</taxon>
        <taxon>Mycosphaerellaceae</taxon>
        <taxon>Zasmidium</taxon>
    </lineage>
</organism>
<dbReference type="EMBL" id="ML993592">
    <property type="protein sequence ID" value="KAF2167802.1"/>
    <property type="molecule type" value="Genomic_DNA"/>
</dbReference>
<evidence type="ECO:0000256" key="1">
    <source>
        <dbReference type="SAM" id="MobiDB-lite"/>
    </source>
</evidence>
<proteinExistence type="predicted"/>
<sequence>MQRKTPALEHAKHGSTYATIQQDRREKEAIQQRIKDQQRQELMAAQEPANEQLDDEEQVYEQDDSGDESFVSSESSSDVPAKAGAKRKSDTVEDKAQTDAEDLKHVSQEMRSRAFRMASQATPGGSVTTQPGKLDVYEELVTMKYLKYILLNKRDYPAKFKESDYVADIDGYIIRLESLRDFFMNHAGPEPAKRARVSSSASKKKDSRDELPAEPMTVDDVVRAAKPHLTFMMKIKTEDIADINQAHSFVSQLRSRLKQDDTHSSNGGYYVSSFLESVEEYHKMLTSLQAYHHKVDSDSAYDERLKVTVKRDDEDAAQYKTSGPLAKVDEVFREVSKTRDLRRLEVIQELVYEHVYDHGGVE</sequence>
<keyword evidence="3" id="KW-1185">Reference proteome</keyword>
<feature type="compositionally biased region" description="Basic and acidic residues" evidence="1">
    <location>
        <begin position="87"/>
        <end position="104"/>
    </location>
</feature>
<evidence type="ECO:0000313" key="2">
    <source>
        <dbReference type="EMBL" id="KAF2167802.1"/>
    </source>
</evidence>